<dbReference type="SUPFAM" id="SSF46894">
    <property type="entry name" value="C-terminal effector domain of the bipartite response regulators"/>
    <property type="match status" value="1"/>
</dbReference>
<keyword evidence="3" id="KW-0804">Transcription</keyword>
<dbReference type="InterPro" id="IPR005143">
    <property type="entry name" value="TF_LuxR_autoind-bd_dom"/>
</dbReference>
<dbReference type="PROSITE" id="PS50043">
    <property type="entry name" value="HTH_LUXR_2"/>
    <property type="match status" value="1"/>
</dbReference>
<dbReference type="SUPFAM" id="SSF75516">
    <property type="entry name" value="Pheromone-binding domain of LuxR-like quorum-sensing transcription factors"/>
    <property type="match status" value="1"/>
</dbReference>
<dbReference type="CDD" id="cd06170">
    <property type="entry name" value="LuxR_C_like"/>
    <property type="match status" value="1"/>
</dbReference>
<sequence length="241" mass="27555">MEKENDLIRWWNRLRIEMLTLQTGTHVFALLEREVLQLGFEYYAYGIRHLTPFTRPKTEIYGSYPERWLEHYEAQNYAAVDPSILRGLRSTEMMLWNDALFDNSPKLWQEAREWGLCVGATLPIRSHDHSLRVLSVARGQERISAAESVEIQLRLRCLLELVTLRLTDLGHSEHAHESVCLSLREREILQWTADGKSSGEIALILAISVNTVNFHLKAIQKKFGAANKTLAAAYAAALGLL</sequence>
<dbReference type="Pfam" id="PF03472">
    <property type="entry name" value="Autoind_bind"/>
    <property type="match status" value="1"/>
</dbReference>
<dbReference type="PANTHER" id="PTHR44688">
    <property type="entry name" value="DNA-BINDING TRANSCRIPTIONAL ACTIVATOR DEVR_DOSR"/>
    <property type="match status" value="1"/>
</dbReference>
<dbReference type="InterPro" id="IPR000792">
    <property type="entry name" value="Tscrpt_reg_LuxR_C"/>
</dbReference>
<evidence type="ECO:0000313" key="6">
    <source>
        <dbReference type="Proteomes" id="UP000198600"/>
    </source>
</evidence>
<dbReference type="PANTHER" id="PTHR44688:SF16">
    <property type="entry name" value="DNA-BINDING TRANSCRIPTIONAL ACTIVATOR DEVR_DOSR"/>
    <property type="match status" value="1"/>
</dbReference>
<dbReference type="Gene3D" id="3.30.450.80">
    <property type="entry name" value="Transcription factor LuxR-like, autoinducer-binding domain"/>
    <property type="match status" value="1"/>
</dbReference>
<dbReference type="SMART" id="SM00421">
    <property type="entry name" value="HTH_LUXR"/>
    <property type="match status" value="1"/>
</dbReference>
<dbReference type="PRINTS" id="PR00038">
    <property type="entry name" value="HTHLUXR"/>
</dbReference>
<dbReference type="STRING" id="46679.SAMN05216202_1816"/>
<reference evidence="6" key="1">
    <citation type="submission" date="2016-10" db="EMBL/GenBank/DDBJ databases">
        <authorList>
            <person name="Varghese N."/>
            <person name="Submissions S."/>
        </authorList>
    </citation>
    <scope>NUCLEOTIDE SEQUENCE [LARGE SCALE GENOMIC DNA]</scope>
    <source>
        <strain evidence="6">LMG 2223</strain>
    </source>
</reference>
<dbReference type="GO" id="GO:0003677">
    <property type="term" value="F:DNA binding"/>
    <property type="evidence" value="ECO:0007669"/>
    <property type="project" value="UniProtKB-KW"/>
</dbReference>
<gene>
    <name evidence="5" type="ORF">SAMN05216202_1816</name>
</gene>
<dbReference type="RefSeq" id="WP_090221420.1">
    <property type="nucleotide sequence ID" value="NZ_LS483433.1"/>
</dbReference>
<proteinExistence type="predicted"/>
<keyword evidence="1" id="KW-0805">Transcription regulation</keyword>
<name>A0A1H2MIW1_9PSED</name>
<dbReference type="EMBL" id="LT629802">
    <property type="protein sequence ID" value="SDU93150.1"/>
    <property type="molecule type" value="Genomic_DNA"/>
</dbReference>
<keyword evidence="2" id="KW-0238">DNA-binding</keyword>
<dbReference type="Gene3D" id="1.10.10.10">
    <property type="entry name" value="Winged helix-like DNA-binding domain superfamily/Winged helix DNA-binding domain"/>
    <property type="match status" value="1"/>
</dbReference>
<dbReference type="Pfam" id="PF00196">
    <property type="entry name" value="GerE"/>
    <property type="match status" value="1"/>
</dbReference>
<evidence type="ECO:0000313" key="5">
    <source>
        <dbReference type="EMBL" id="SDU93150.1"/>
    </source>
</evidence>
<keyword evidence="6" id="KW-1185">Reference proteome</keyword>
<feature type="domain" description="HTH luxR-type" evidence="4">
    <location>
        <begin position="174"/>
        <end position="239"/>
    </location>
</feature>
<evidence type="ECO:0000256" key="2">
    <source>
        <dbReference type="ARBA" id="ARBA00023125"/>
    </source>
</evidence>
<dbReference type="InterPro" id="IPR036693">
    <property type="entry name" value="TF_LuxR_autoind-bd_dom_sf"/>
</dbReference>
<dbReference type="OrthoDB" id="9774661at2"/>
<organism evidence="5 6">
    <name type="scientific">Pseudomonas mucidolens</name>
    <dbReference type="NCBI Taxonomy" id="46679"/>
    <lineage>
        <taxon>Bacteria</taxon>
        <taxon>Pseudomonadati</taxon>
        <taxon>Pseudomonadota</taxon>
        <taxon>Gammaproteobacteria</taxon>
        <taxon>Pseudomonadales</taxon>
        <taxon>Pseudomonadaceae</taxon>
        <taxon>Pseudomonas</taxon>
    </lineage>
</organism>
<dbReference type="InterPro" id="IPR016032">
    <property type="entry name" value="Sig_transdc_resp-reg_C-effctor"/>
</dbReference>
<protein>
    <submittedName>
        <fullName evidence="5">LuxR family transcriptional regulator, transcriptional activator of rhlAB and lasB</fullName>
    </submittedName>
</protein>
<dbReference type="PROSITE" id="PS00622">
    <property type="entry name" value="HTH_LUXR_1"/>
    <property type="match status" value="1"/>
</dbReference>
<evidence type="ECO:0000256" key="1">
    <source>
        <dbReference type="ARBA" id="ARBA00023015"/>
    </source>
</evidence>
<evidence type="ECO:0000256" key="3">
    <source>
        <dbReference type="ARBA" id="ARBA00023163"/>
    </source>
</evidence>
<accession>A0A1H2MIW1</accession>
<dbReference type="InterPro" id="IPR036388">
    <property type="entry name" value="WH-like_DNA-bd_sf"/>
</dbReference>
<dbReference type="AlphaFoldDB" id="A0A1H2MIW1"/>
<evidence type="ECO:0000259" key="4">
    <source>
        <dbReference type="PROSITE" id="PS50043"/>
    </source>
</evidence>
<dbReference type="Proteomes" id="UP000198600">
    <property type="component" value="Chromosome I"/>
</dbReference>
<dbReference type="GO" id="GO:0006355">
    <property type="term" value="P:regulation of DNA-templated transcription"/>
    <property type="evidence" value="ECO:0007669"/>
    <property type="project" value="InterPro"/>
</dbReference>